<comment type="caution">
    <text evidence="8">The sequence shown here is derived from an EMBL/GenBank/DDBJ whole genome shotgun (WGS) entry which is preliminary data.</text>
</comment>
<dbReference type="InterPro" id="IPR005485">
    <property type="entry name" value="Rbsml_uL18_euk_arch"/>
</dbReference>
<keyword evidence="3" id="KW-0963">Cytoplasm</keyword>
<evidence type="ECO:0000256" key="5">
    <source>
        <dbReference type="ARBA" id="ARBA00023274"/>
    </source>
</evidence>
<organism evidence="8 9">
    <name type="scientific">Polysphondylium violaceum</name>
    <dbReference type="NCBI Taxonomy" id="133409"/>
    <lineage>
        <taxon>Eukaryota</taxon>
        <taxon>Amoebozoa</taxon>
        <taxon>Evosea</taxon>
        <taxon>Eumycetozoa</taxon>
        <taxon>Dictyostelia</taxon>
        <taxon>Dictyosteliales</taxon>
        <taxon>Dictyosteliaceae</taxon>
        <taxon>Polysphondylium</taxon>
    </lineage>
</organism>
<evidence type="ECO:0000313" key="8">
    <source>
        <dbReference type="EMBL" id="KAF2076729.1"/>
    </source>
</evidence>
<evidence type="ECO:0000256" key="3">
    <source>
        <dbReference type="ARBA" id="ARBA00022490"/>
    </source>
</evidence>
<comment type="similarity">
    <text evidence="2">Belongs to the universal ribosomal protein uL18 family.</text>
</comment>
<dbReference type="AlphaFoldDB" id="A0A8J4Q0V6"/>
<dbReference type="Pfam" id="PF17144">
    <property type="entry name" value="Ribosomal_L5e"/>
    <property type="match status" value="1"/>
</dbReference>
<dbReference type="Proteomes" id="UP000695562">
    <property type="component" value="Unassembled WGS sequence"/>
</dbReference>
<keyword evidence="4" id="KW-0689">Ribosomal protein</keyword>
<feature type="domain" description="Large ribosomal subunit protein uL18 C-terminal eukaryotes" evidence="7">
    <location>
        <begin position="236"/>
        <end position="289"/>
    </location>
</feature>
<evidence type="ECO:0000313" key="9">
    <source>
        <dbReference type="Proteomes" id="UP000695562"/>
    </source>
</evidence>
<dbReference type="InterPro" id="IPR025607">
    <property type="entry name" value="Ribosomal_uL18_C_euk"/>
</dbReference>
<name>A0A8J4Q0V6_9MYCE</name>
<dbReference type="InterPro" id="IPR057268">
    <property type="entry name" value="Ribosomal_L18"/>
</dbReference>
<dbReference type="SUPFAM" id="SSF53137">
    <property type="entry name" value="Translational machinery components"/>
    <property type="match status" value="1"/>
</dbReference>
<evidence type="ECO:0000256" key="2">
    <source>
        <dbReference type="ARBA" id="ARBA00007116"/>
    </source>
</evidence>
<dbReference type="PANTHER" id="PTHR23410:SF12">
    <property type="entry name" value="LARGE RIBOSOMAL SUBUNIT PROTEIN UL18"/>
    <property type="match status" value="1"/>
</dbReference>
<dbReference type="CDD" id="cd00432">
    <property type="entry name" value="Ribosomal_L18_L5e"/>
    <property type="match status" value="1"/>
</dbReference>
<dbReference type="PRINTS" id="PR00058">
    <property type="entry name" value="RIBOSOMALL5"/>
</dbReference>
<dbReference type="GO" id="GO:0022625">
    <property type="term" value="C:cytosolic large ribosomal subunit"/>
    <property type="evidence" value="ECO:0007669"/>
    <property type="project" value="TreeGrafter"/>
</dbReference>
<feature type="compositionally biased region" description="Basic residues" evidence="6">
    <location>
        <begin position="262"/>
        <end position="277"/>
    </location>
</feature>
<protein>
    <recommendedName>
        <fullName evidence="7">Large ribosomal subunit protein uL18 C-terminal eukaryotes domain-containing protein</fullName>
    </recommendedName>
</protein>
<gene>
    <name evidence="8" type="ORF">CYY_001986</name>
</gene>
<dbReference type="GO" id="GO:0003735">
    <property type="term" value="F:structural constituent of ribosome"/>
    <property type="evidence" value="ECO:0007669"/>
    <property type="project" value="InterPro"/>
</dbReference>
<dbReference type="GO" id="GO:0006412">
    <property type="term" value="P:translation"/>
    <property type="evidence" value="ECO:0007669"/>
    <property type="project" value="InterPro"/>
</dbReference>
<evidence type="ECO:0000256" key="1">
    <source>
        <dbReference type="ARBA" id="ARBA00004496"/>
    </source>
</evidence>
<dbReference type="GO" id="GO:0008097">
    <property type="term" value="F:5S rRNA binding"/>
    <property type="evidence" value="ECO:0007669"/>
    <property type="project" value="InterPro"/>
</dbReference>
<accession>A0A8J4Q0V6</accession>
<dbReference type="HAMAP" id="MF_01337_A">
    <property type="entry name" value="Ribosomal_uL18_A"/>
    <property type="match status" value="1"/>
</dbReference>
<comment type="subcellular location">
    <subcellularLocation>
        <location evidence="1">Cytoplasm</location>
    </subcellularLocation>
</comment>
<dbReference type="Gene3D" id="3.30.420.100">
    <property type="match status" value="1"/>
</dbReference>
<dbReference type="PANTHER" id="PTHR23410">
    <property type="entry name" value="RIBOSOMAL PROTEIN L5-RELATED"/>
    <property type="match status" value="1"/>
</dbReference>
<keyword evidence="9" id="KW-1185">Reference proteome</keyword>
<proteinExistence type="inferred from homology"/>
<evidence type="ECO:0000259" key="7">
    <source>
        <dbReference type="Pfam" id="PF14204"/>
    </source>
</evidence>
<dbReference type="FunFam" id="3.30.420.100:FF:000002">
    <property type="entry name" value="60S ribosomal protein L5"/>
    <property type="match status" value="1"/>
</dbReference>
<feature type="region of interest" description="Disordered" evidence="6">
    <location>
        <begin position="251"/>
        <end position="277"/>
    </location>
</feature>
<sequence>MGFVKVVKSKSYFKRYQVQFRRRREGKTDYQQRHRLITQDKNKYNSPKYRLVARITNKDVVAQIVYSKIVGDFVLASAYSHELSRYGVKVGLTNYASCYATGLLLARRLLSSLKLADLYKGQEKVDGKTFLVKEVEDKPRPFKANLDVGLARTSTGSRVFAVLKGAVDGGIYIPHGETRFVGYNSESKKLNAEVLRKYIFGGHVADYMKTLQADDEEAYKKLFSQYIKNNITPKDIEAIYTKAHAAIRADPSPAKKVEKKYTNKSHNKAKRTLKQRKARISSIKASLRAKLNN</sequence>
<dbReference type="Pfam" id="PF14204">
    <property type="entry name" value="Ribosomal_L18_c"/>
    <property type="match status" value="1"/>
</dbReference>
<dbReference type="OrthoDB" id="1618453at2759"/>
<keyword evidence="5" id="KW-0687">Ribonucleoprotein</keyword>
<evidence type="ECO:0000256" key="4">
    <source>
        <dbReference type="ARBA" id="ARBA00022980"/>
    </source>
</evidence>
<dbReference type="EMBL" id="AJWJ01000051">
    <property type="protein sequence ID" value="KAF2076729.1"/>
    <property type="molecule type" value="Genomic_DNA"/>
</dbReference>
<dbReference type="GO" id="GO:0000027">
    <property type="term" value="P:ribosomal large subunit assembly"/>
    <property type="evidence" value="ECO:0007669"/>
    <property type="project" value="TreeGrafter"/>
</dbReference>
<reference evidence="8" key="1">
    <citation type="submission" date="2020-01" db="EMBL/GenBank/DDBJ databases">
        <title>Development of genomics and gene disruption for Polysphondylium violaceum indicates a role for the polyketide synthase stlB in stalk morphogenesis.</title>
        <authorList>
            <person name="Narita B."/>
            <person name="Kawabe Y."/>
            <person name="Kin K."/>
            <person name="Saito T."/>
            <person name="Gibbs R."/>
            <person name="Kuspa A."/>
            <person name="Muzny D."/>
            <person name="Queller D."/>
            <person name="Richards S."/>
            <person name="Strassman J."/>
            <person name="Sucgang R."/>
            <person name="Worley K."/>
            <person name="Schaap P."/>
        </authorList>
    </citation>
    <scope>NUCLEOTIDE SEQUENCE</scope>
    <source>
        <strain evidence="8">QSvi11</strain>
    </source>
</reference>
<evidence type="ECO:0000256" key="6">
    <source>
        <dbReference type="SAM" id="MobiDB-lite"/>
    </source>
</evidence>